<keyword evidence="4" id="KW-1185">Reference proteome</keyword>
<feature type="region of interest" description="Disordered" evidence="1">
    <location>
        <begin position="95"/>
        <end position="120"/>
    </location>
</feature>
<comment type="caution">
    <text evidence="3">The sequence shown here is derived from an EMBL/GenBank/DDBJ whole genome shotgun (WGS) entry which is preliminary data.</text>
</comment>
<name>A0A5C6AY62_9BACT</name>
<protein>
    <recommendedName>
        <fullName evidence="5">YHS domain protein</fullName>
    </recommendedName>
</protein>
<dbReference type="AlphaFoldDB" id="A0A5C6AY62"/>
<dbReference type="RefSeq" id="WP_231741955.1">
    <property type="nucleotide sequence ID" value="NZ_CP151726.1"/>
</dbReference>
<feature type="signal peptide" evidence="2">
    <location>
        <begin position="1"/>
        <end position="20"/>
    </location>
</feature>
<evidence type="ECO:0008006" key="5">
    <source>
        <dbReference type="Google" id="ProtNLM"/>
    </source>
</evidence>
<gene>
    <name evidence="3" type="ORF">Pla52n_26200</name>
</gene>
<evidence type="ECO:0000313" key="4">
    <source>
        <dbReference type="Proteomes" id="UP000320176"/>
    </source>
</evidence>
<dbReference type="Proteomes" id="UP000320176">
    <property type="component" value="Unassembled WGS sequence"/>
</dbReference>
<feature type="chain" id="PRO_5022821693" description="YHS domain protein" evidence="2">
    <location>
        <begin position="21"/>
        <end position="120"/>
    </location>
</feature>
<organism evidence="3 4">
    <name type="scientific">Stieleria varia</name>
    <dbReference type="NCBI Taxonomy" id="2528005"/>
    <lineage>
        <taxon>Bacteria</taxon>
        <taxon>Pseudomonadati</taxon>
        <taxon>Planctomycetota</taxon>
        <taxon>Planctomycetia</taxon>
        <taxon>Pirellulales</taxon>
        <taxon>Pirellulaceae</taxon>
        <taxon>Stieleria</taxon>
    </lineage>
</organism>
<evidence type="ECO:0000256" key="1">
    <source>
        <dbReference type="SAM" id="MobiDB-lite"/>
    </source>
</evidence>
<dbReference type="PROSITE" id="PS51257">
    <property type="entry name" value="PROKAR_LIPOPROTEIN"/>
    <property type="match status" value="1"/>
</dbReference>
<accession>A0A5C6AY62</accession>
<dbReference type="EMBL" id="SJPN01000003">
    <property type="protein sequence ID" value="TWU04578.1"/>
    <property type="molecule type" value="Genomic_DNA"/>
</dbReference>
<evidence type="ECO:0000256" key="2">
    <source>
        <dbReference type="SAM" id="SignalP"/>
    </source>
</evidence>
<keyword evidence="2" id="KW-0732">Signal</keyword>
<evidence type="ECO:0000313" key="3">
    <source>
        <dbReference type="EMBL" id="TWU04578.1"/>
    </source>
</evidence>
<reference evidence="3 4" key="1">
    <citation type="submission" date="2019-02" db="EMBL/GenBank/DDBJ databases">
        <title>Deep-cultivation of Planctomycetes and their phenomic and genomic characterization uncovers novel biology.</title>
        <authorList>
            <person name="Wiegand S."/>
            <person name="Jogler M."/>
            <person name="Boedeker C."/>
            <person name="Pinto D."/>
            <person name="Vollmers J."/>
            <person name="Rivas-Marin E."/>
            <person name="Kohn T."/>
            <person name="Peeters S.H."/>
            <person name="Heuer A."/>
            <person name="Rast P."/>
            <person name="Oberbeckmann S."/>
            <person name="Bunk B."/>
            <person name="Jeske O."/>
            <person name="Meyerdierks A."/>
            <person name="Storesund J.E."/>
            <person name="Kallscheuer N."/>
            <person name="Luecker S."/>
            <person name="Lage O.M."/>
            <person name="Pohl T."/>
            <person name="Merkel B.J."/>
            <person name="Hornburger P."/>
            <person name="Mueller R.-W."/>
            <person name="Bruemmer F."/>
            <person name="Labrenz M."/>
            <person name="Spormann A.M."/>
            <person name="Op Den Camp H."/>
            <person name="Overmann J."/>
            <person name="Amann R."/>
            <person name="Jetten M.S.M."/>
            <person name="Mascher T."/>
            <person name="Medema M.H."/>
            <person name="Devos D.P."/>
            <person name="Kaster A.-K."/>
            <person name="Ovreas L."/>
            <person name="Rohde M."/>
            <person name="Galperin M.Y."/>
            <person name="Jogler C."/>
        </authorList>
    </citation>
    <scope>NUCLEOTIDE SEQUENCE [LARGE SCALE GENOMIC DNA]</scope>
    <source>
        <strain evidence="3 4">Pla52n</strain>
    </source>
</reference>
<sequence length="120" mass="12772" precursor="true">MRYFLTFTALLLVSATFVGCSESQDTATVPPVTDPAEATPVSFANTKCPIMGGKPTKELTVEYDGKTIGFCCDGCPEKWAELSDEVKAEKFAKVDAHAASEQAESAHDGEAHDHSADATK</sequence>
<proteinExistence type="predicted"/>